<evidence type="ECO:0000256" key="5">
    <source>
        <dbReference type="ARBA" id="ARBA00023284"/>
    </source>
</evidence>
<evidence type="ECO:0000256" key="1">
    <source>
        <dbReference type="ARBA" id="ARBA00004196"/>
    </source>
</evidence>
<evidence type="ECO:0000259" key="7">
    <source>
        <dbReference type="PROSITE" id="PS51352"/>
    </source>
</evidence>
<dbReference type="AlphaFoldDB" id="A0A542ZCL1"/>
<dbReference type="RefSeq" id="WP_142093912.1">
    <property type="nucleotide sequence ID" value="NZ_BAAAMD010000004.1"/>
</dbReference>
<evidence type="ECO:0000256" key="4">
    <source>
        <dbReference type="ARBA" id="ARBA00023157"/>
    </source>
</evidence>
<name>A0A542ZCL1_9ACTN</name>
<dbReference type="InterPro" id="IPR050553">
    <property type="entry name" value="Thioredoxin_ResA/DsbE_sf"/>
</dbReference>
<dbReference type="EMBL" id="VFOR01000002">
    <property type="protein sequence ID" value="TQL58086.1"/>
    <property type="molecule type" value="Genomic_DNA"/>
</dbReference>
<dbReference type="Pfam" id="PF08534">
    <property type="entry name" value="Redoxin"/>
    <property type="match status" value="1"/>
</dbReference>
<keyword evidence="4" id="KW-1015">Disulfide bond</keyword>
<dbReference type="SUPFAM" id="SSF52833">
    <property type="entry name" value="Thioredoxin-like"/>
    <property type="match status" value="1"/>
</dbReference>
<evidence type="ECO:0000313" key="9">
    <source>
        <dbReference type="Proteomes" id="UP000316196"/>
    </source>
</evidence>
<keyword evidence="3" id="KW-0812">Transmembrane</keyword>
<dbReference type="CDD" id="cd02966">
    <property type="entry name" value="TlpA_like_family"/>
    <property type="match status" value="1"/>
</dbReference>
<dbReference type="GO" id="GO:0030313">
    <property type="term" value="C:cell envelope"/>
    <property type="evidence" value="ECO:0007669"/>
    <property type="project" value="UniProtKB-SubCell"/>
</dbReference>
<keyword evidence="9" id="KW-1185">Reference proteome</keyword>
<keyword evidence="2" id="KW-0201">Cytochrome c-type biogenesis</keyword>
<dbReference type="InterPro" id="IPR013766">
    <property type="entry name" value="Thioredoxin_domain"/>
</dbReference>
<dbReference type="PANTHER" id="PTHR42852:SF6">
    <property type="entry name" value="THIOL:DISULFIDE INTERCHANGE PROTEIN DSBE"/>
    <property type="match status" value="1"/>
</dbReference>
<sequence>MVRLARLLTLLSALPILLALGACSSGGDGGTGFVEGDTGLTVVPVAEREQAPVVTGDGLDGEPLTTDHPGKVVVINVWGSWCAPCRKEAPDLEAAHQATKDVAVFVGIDTRDPDPAPAQAFVRNFEITYPSIFDPQGQTLLEFAGQLPPSGIPSSLVIDPEGRVAARIIGVVDEGTLTELVRDTAEGR</sequence>
<dbReference type="InterPro" id="IPR017937">
    <property type="entry name" value="Thioredoxin_CS"/>
</dbReference>
<organism evidence="8 9">
    <name type="scientific">Propioniferax innocua</name>
    <dbReference type="NCBI Taxonomy" id="1753"/>
    <lineage>
        <taxon>Bacteria</taxon>
        <taxon>Bacillati</taxon>
        <taxon>Actinomycetota</taxon>
        <taxon>Actinomycetes</taxon>
        <taxon>Propionibacteriales</taxon>
        <taxon>Propionibacteriaceae</taxon>
        <taxon>Propioniferax</taxon>
    </lineage>
</organism>
<dbReference type="Gene3D" id="3.40.30.10">
    <property type="entry name" value="Glutaredoxin"/>
    <property type="match status" value="1"/>
</dbReference>
<dbReference type="OrthoDB" id="9796554at2"/>
<evidence type="ECO:0000256" key="6">
    <source>
        <dbReference type="SAM" id="SignalP"/>
    </source>
</evidence>
<feature type="domain" description="Thioredoxin" evidence="7">
    <location>
        <begin position="45"/>
        <end position="186"/>
    </location>
</feature>
<comment type="caution">
    <text evidence="8">The sequence shown here is derived from an EMBL/GenBank/DDBJ whole genome shotgun (WGS) entry which is preliminary data.</text>
</comment>
<keyword evidence="3" id="KW-0735">Signal-anchor</keyword>
<evidence type="ECO:0000256" key="2">
    <source>
        <dbReference type="ARBA" id="ARBA00022748"/>
    </source>
</evidence>
<keyword evidence="6" id="KW-0732">Signal</keyword>
<comment type="subcellular location">
    <subcellularLocation>
        <location evidence="1">Cell envelope</location>
    </subcellularLocation>
</comment>
<dbReference type="GO" id="GO:0016491">
    <property type="term" value="F:oxidoreductase activity"/>
    <property type="evidence" value="ECO:0007669"/>
    <property type="project" value="InterPro"/>
</dbReference>
<dbReference type="PROSITE" id="PS00194">
    <property type="entry name" value="THIOREDOXIN_1"/>
    <property type="match status" value="1"/>
</dbReference>
<reference evidence="8 9" key="1">
    <citation type="submission" date="2019-06" db="EMBL/GenBank/DDBJ databases">
        <title>Sequencing the genomes of 1000 actinobacteria strains.</title>
        <authorList>
            <person name="Klenk H.-P."/>
        </authorList>
    </citation>
    <scope>NUCLEOTIDE SEQUENCE [LARGE SCALE GENOMIC DNA]</scope>
    <source>
        <strain evidence="8 9">DSM 8251</strain>
    </source>
</reference>
<dbReference type="Proteomes" id="UP000316196">
    <property type="component" value="Unassembled WGS sequence"/>
</dbReference>
<proteinExistence type="predicted"/>
<keyword evidence="8" id="KW-0413">Isomerase</keyword>
<protein>
    <submittedName>
        <fullName evidence="8">Thiol-disulfide isomerase/thioredoxin</fullName>
    </submittedName>
</protein>
<dbReference type="InterPro" id="IPR036249">
    <property type="entry name" value="Thioredoxin-like_sf"/>
</dbReference>
<dbReference type="GO" id="GO:0017004">
    <property type="term" value="P:cytochrome complex assembly"/>
    <property type="evidence" value="ECO:0007669"/>
    <property type="project" value="UniProtKB-KW"/>
</dbReference>
<feature type="signal peptide" evidence="6">
    <location>
        <begin position="1"/>
        <end position="21"/>
    </location>
</feature>
<dbReference type="PROSITE" id="PS51257">
    <property type="entry name" value="PROKAR_LIPOPROTEIN"/>
    <property type="match status" value="1"/>
</dbReference>
<dbReference type="InterPro" id="IPR013740">
    <property type="entry name" value="Redoxin"/>
</dbReference>
<evidence type="ECO:0000256" key="3">
    <source>
        <dbReference type="ARBA" id="ARBA00022968"/>
    </source>
</evidence>
<keyword evidence="5" id="KW-0676">Redox-active center</keyword>
<gene>
    <name evidence="8" type="ORF">FB460_1939</name>
</gene>
<feature type="chain" id="PRO_5021788278" evidence="6">
    <location>
        <begin position="22"/>
        <end position="188"/>
    </location>
</feature>
<dbReference type="PANTHER" id="PTHR42852">
    <property type="entry name" value="THIOL:DISULFIDE INTERCHANGE PROTEIN DSBE"/>
    <property type="match status" value="1"/>
</dbReference>
<dbReference type="GO" id="GO:0016853">
    <property type="term" value="F:isomerase activity"/>
    <property type="evidence" value="ECO:0007669"/>
    <property type="project" value="UniProtKB-KW"/>
</dbReference>
<dbReference type="PROSITE" id="PS51352">
    <property type="entry name" value="THIOREDOXIN_2"/>
    <property type="match status" value="1"/>
</dbReference>
<accession>A0A542ZCL1</accession>
<evidence type="ECO:0000313" key="8">
    <source>
        <dbReference type="EMBL" id="TQL58086.1"/>
    </source>
</evidence>